<gene>
    <name evidence="1" type="ORF">SAMN05444266_110165</name>
</gene>
<dbReference type="AlphaFoldDB" id="A0A1M7L759"/>
<proteinExistence type="predicted"/>
<organism evidence="1 2">
    <name type="scientific">Chitinophaga jiangningensis</name>
    <dbReference type="NCBI Taxonomy" id="1419482"/>
    <lineage>
        <taxon>Bacteria</taxon>
        <taxon>Pseudomonadati</taxon>
        <taxon>Bacteroidota</taxon>
        <taxon>Chitinophagia</taxon>
        <taxon>Chitinophagales</taxon>
        <taxon>Chitinophagaceae</taxon>
        <taxon>Chitinophaga</taxon>
    </lineage>
</organism>
<dbReference type="Proteomes" id="UP000184420">
    <property type="component" value="Unassembled WGS sequence"/>
</dbReference>
<dbReference type="STRING" id="1419482.SAMN05444266_110165"/>
<accession>A0A1M7L759</accession>
<name>A0A1M7L759_9BACT</name>
<keyword evidence="2" id="KW-1185">Reference proteome</keyword>
<protein>
    <submittedName>
        <fullName evidence="1">Uncharacterized protein</fullName>
    </submittedName>
</protein>
<sequence>MRVASSGILQMGERFVIEQVTRTTENVMGNLTREGYMVLEREAVTVETYAATTAQNISVEAGQVTESAIAGAGPFEAATVRATPVIPPGGGGRVILVEVSTKTGTYASVCGTSQAAASVLMAAAMAMGRSGWRNTAVEQTTDKDKEEQDDCKICTEQPYIEIICKKAGKVNGKTYALNRLCKELDIKTRTETLRAISNLPTLDLQKFIRDVAGRIDDKCLTVEIPEPFYDNLHALNADLIEAYEIYAERKCIRVSLPALRSLVVARKNEKLKADPFALKDLQQYKQIVSNIGAQLNETGRLDQYFFRHLSAFAKKPFMTRIKNFEAFMPMITKDGGVGMGLAGADWVMLYMINHADQFKGVIYFEKSADLSGTQFTGRYSDVRTEDGGKTNIFEFKSVGEWTDGHTKQLYKDLATNVTNPDNLHWIIDGAKLGDRAALKEAIKESMQNNTRLFALIPVSRMKIWFGTENLPDSEEGYDACFDYFLNSYFDNIFVTENLREKDESSDY</sequence>
<evidence type="ECO:0000313" key="2">
    <source>
        <dbReference type="Proteomes" id="UP000184420"/>
    </source>
</evidence>
<reference evidence="1 2" key="1">
    <citation type="submission" date="2016-11" db="EMBL/GenBank/DDBJ databases">
        <authorList>
            <person name="Jaros S."/>
            <person name="Januszkiewicz K."/>
            <person name="Wedrychowicz H."/>
        </authorList>
    </citation>
    <scope>NUCLEOTIDE SEQUENCE [LARGE SCALE GENOMIC DNA]</scope>
    <source>
        <strain evidence="1 2">DSM 27406</strain>
    </source>
</reference>
<dbReference type="EMBL" id="FRBL01000010">
    <property type="protein sequence ID" value="SHM73649.1"/>
    <property type="molecule type" value="Genomic_DNA"/>
</dbReference>
<evidence type="ECO:0000313" key="1">
    <source>
        <dbReference type="EMBL" id="SHM73649.1"/>
    </source>
</evidence>
<dbReference type="RefSeq" id="WP_073086356.1">
    <property type="nucleotide sequence ID" value="NZ_FRBL01000010.1"/>
</dbReference>